<accession>A0A4V3WJU2</accession>
<keyword evidence="3" id="KW-1185">Reference proteome</keyword>
<proteinExistence type="predicted"/>
<protein>
    <recommendedName>
        <fullName evidence="1">Rad60/SUMO-like domain-containing protein</fullName>
    </recommendedName>
</protein>
<comment type="caution">
    <text evidence="2">The sequence shown here is derived from an EMBL/GenBank/DDBJ whole genome shotgun (WGS) entry which is preliminary data.</text>
</comment>
<dbReference type="Proteomes" id="UP000306102">
    <property type="component" value="Unassembled WGS sequence"/>
</dbReference>
<dbReference type="PANTHER" id="PTHR47813:SF2">
    <property type="entry name" value="UBIQUITIN-LIKE SUPERFAMILY PROTEIN"/>
    <property type="match status" value="1"/>
</dbReference>
<evidence type="ECO:0000313" key="2">
    <source>
        <dbReference type="EMBL" id="THF98306.1"/>
    </source>
</evidence>
<dbReference type="PANTHER" id="PTHR47813">
    <property type="entry name" value="UBIQUITIN-LIKE SUPERFAMILY PROTEIN"/>
    <property type="match status" value="1"/>
</dbReference>
<feature type="domain" description="Rad60/SUMO-like" evidence="1">
    <location>
        <begin position="149"/>
        <end position="217"/>
    </location>
</feature>
<dbReference type="Pfam" id="PF11976">
    <property type="entry name" value="Rad60-SLD"/>
    <property type="match status" value="1"/>
</dbReference>
<dbReference type="Gene3D" id="3.10.20.90">
    <property type="entry name" value="Phosphatidylinositol 3-kinase Catalytic Subunit, Chain A, domain 1"/>
    <property type="match status" value="1"/>
</dbReference>
<dbReference type="InterPro" id="IPR022617">
    <property type="entry name" value="Rad60/SUMO-like_dom"/>
</dbReference>
<dbReference type="InterPro" id="IPR029071">
    <property type="entry name" value="Ubiquitin-like_domsf"/>
</dbReference>
<evidence type="ECO:0000259" key="1">
    <source>
        <dbReference type="Pfam" id="PF11976"/>
    </source>
</evidence>
<sequence>MAESTEELEPLFDYHRVQPFDVVCLDDDCSDSSPAFSPKRMKLSYTAVETVDKNEKFMEVVDCEDKEEDDWLPPPPKVSADTLKLGEDSTIKELRLKKQELASFAKSAEDVFRAVEQSVKRDFNTSSVQLAIESAADQPSKPPCERAKIVISIQEKEGIKQFRVYKDDKFERLFKMYAEKSKLELQKLVFCFDGDKISSTATPDGLGMEDDDIIEVHVKSN</sequence>
<dbReference type="CDD" id="cd01763">
    <property type="entry name" value="Ubl_SUMO_like"/>
    <property type="match status" value="1"/>
</dbReference>
<dbReference type="SMR" id="A0A4V3WJU2"/>
<name>A0A4V3WJU2_CAMSN</name>
<reference evidence="2 3" key="1">
    <citation type="journal article" date="2018" name="Proc. Natl. Acad. Sci. U.S.A.">
        <title>Draft genome sequence of Camellia sinensis var. sinensis provides insights into the evolution of the tea genome and tea quality.</title>
        <authorList>
            <person name="Wei C."/>
            <person name="Yang H."/>
            <person name="Wang S."/>
            <person name="Zhao J."/>
            <person name="Liu C."/>
            <person name="Gao L."/>
            <person name="Xia E."/>
            <person name="Lu Y."/>
            <person name="Tai Y."/>
            <person name="She G."/>
            <person name="Sun J."/>
            <person name="Cao H."/>
            <person name="Tong W."/>
            <person name="Gao Q."/>
            <person name="Li Y."/>
            <person name="Deng W."/>
            <person name="Jiang X."/>
            <person name="Wang W."/>
            <person name="Chen Q."/>
            <person name="Zhang S."/>
            <person name="Li H."/>
            <person name="Wu J."/>
            <person name="Wang P."/>
            <person name="Li P."/>
            <person name="Shi C."/>
            <person name="Zheng F."/>
            <person name="Jian J."/>
            <person name="Huang B."/>
            <person name="Shan D."/>
            <person name="Shi M."/>
            <person name="Fang C."/>
            <person name="Yue Y."/>
            <person name="Li F."/>
            <person name="Li D."/>
            <person name="Wei S."/>
            <person name="Han B."/>
            <person name="Jiang C."/>
            <person name="Yin Y."/>
            <person name="Xia T."/>
            <person name="Zhang Z."/>
            <person name="Bennetzen J.L."/>
            <person name="Zhao S."/>
            <person name="Wan X."/>
        </authorList>
    </citation>
    <scope>NUCLEOTIDE SEQUENCE [LARGE SCALE GENOMIC DNA]</scope>
    <source>
        <strain evidence="3">cv. Shuchazao</strain>
        <tissue evidence="2">Leaf</tissue>
    </source>
</reference>
<dbReference type="EMBL" id="SDRB02012240">
    <property type="protein sequence ID" value="THF98306.1"/>
    <property type="molecule type" value="Genomic_DNA"/>
</dbReference>
<evidence type="ECO:0000313" key="3">
    <source>
        <dbReference type="Proteomes" id="UP000306102"/>
    </source>
</evidence>
<gene>
    <name evidence="2" type="ORF">TEA_004881</name>
</gene>
<organism evidence="2 3">
    <name type="scientific">Camellia sinensis var. sinensis</name>
    <name type="common">China tea</name>
    <dbReference type="NCBI Taxonomy" id="542762"/>
    <lineage>
        <taxon>Eukaryota</taxon>
        <taxon>Viridiplantae</taxon>
        <taxon>Streptophyta</taxon>
        <taxon>Embryophyta</taxon>
        <taxon>Tracheophyta</taxon>
        <taxon>Spermatophyta</taxon>
        <taxon>Magnoliopsida</taxon>
        <taxon>eudicotyledons</taxon>
        <taxon>Gunneridae</taxon>
        <taxon>Pentapetalae</taxon>
        <taxon>asterids</taxon>
        <taxon>Ericales</taxon>
        <taxon>Theaceae</taxon>
        <taxon>Camellia</taxon>
    </lineage>
</organism>
<dbReference type="SUPFAM" id="SSF54236">
    <property type="entry name" value="Ubiquitin-like"/>
    <property type="match status" value="1"/>
</dbReference>
<dbReference type="AlphaFoldDB" id="A0A4V3WJU2"/>